<name>A0A9X1W127_9GAMM</name>
<dbReference type="Gene3D" id="1.20.120.910">
    <property type="entry name" value="DksA, coiled-coil domain"/>
    <property type="match status" value="1"/>
</dbReference>
<keyword evidence="2" id="KW-0863">Zinc-finger</keyword>
<dbReference type="InterPro" id="IPR000962">
    <property type="entry name" value="Znf_DskA_TraR"/>
</dbReference>
<proteinExistence type="predicted"/>
<evidence type="ECO:0000259" key="5">
    <source>
        <dbReference type="Pfam" id="PF01258"/>
    </source>
</evidence>
<keyword evidence="7" id="KW-1185">Reference proteome</keyword>
<comment type="caution">
    <text evidence="6">The sequence shown here is derived from an EMBL/GenBank/DDBJ whole genome shotgun (WGS) entry which is preliminary data.</text>
</comment>
<gene>
    <name evidence="6" type="ORF">MST27_04890</name>
</gene>
<dbReference type="SUPFAM" id="SSF57716">
    <property type="entry name" value="Glucocorticoid receptor-like (DNA-binding domain)"/>
    <property type="match status" value="1"/>
</dbReference>
<dbReference type="Pfam" id="PF01258">
    <property type="entry name" value="zf-dskA_traR"/>
    <property type="match status" value="1"/>
</dbReference>
<keyword evidence="3" id="KW-0862">Zinc</keyword>
<dbReference type="AlphaFoldDB" id="A0A9X1W127"/>
<evidence type="ECO:0000256" key="2">
    <source>
        <dbReference type="ARBA" id="ARBA00022771"/>
    </source>
</evidence>
<feature type="domain" description="Zinc finger DksA/TraR C4-type" evidence="5">
    <location>
        <begin position="50"/>
        <end position="80"/>
    </location>
</feature>
<evidence type="ECO:0000256" key="3">
    <source>
        <dbReference type="ARBA" id="ARBA00022833"/>
    </source>
</evidence>
<evidence type="ECO:0000313" key="6">
    <source>
        <dbReference type="EMBL" id="MCJ0972702.1"/>
    </source>
</evidence>
<dbReference type="GO" id="GO:1900378">
    <property type="term" value="P:positive regulation of secondary metabolite biosynthetic process"/>
    <property type="evidence" value="ECO:0007669"/>
    <property type="project" value="TreeGrafter"/>
</dbReference>
<sequence length="88" mass="9757">MTDYMEITEAFHQARTAPDVTDRATGLEEADRIGGVALVQARLQGQGAEFCIDCDEAIPAKRRAAAPWAERCISCQDDHDKREGRRHG</sequence>
<dbReference type="PANTHER" id="PTHR38777">
    <property type="entry name" value="FELS-2 PROPHAGE PROTEIN"/>
    <property type="match status" value="1"/>
</dbReference>
<keyword evidence="1" id="KW-0479">Metal-binding</keyword>
<dbReference type="GO" id="GO:0008270">
    <property type="term" value="F:zinc ion binding"/>
    <property type="evidence" value="ECO:0007669"/>
    <property type="project" value="UniProtKB-KW"/>
</dbReference>
<evidence type="ECO:0000313" key="7">
    <source>
        <dbReference type="Proteomes" id="UP001139682"/>
    </source>
</evidence>
<feature type="zinc finger region" description="dksA C4-type" evidence="4">
    <location>
        <begin position="51"/>
        <end position="75"/>
    </location>
</feature>
<dbReference type="RefSeq" id="WP_243604886.1">
    <property type="nucleotide sequence ID" value="NZ_JALGRD010000002.1"/>
</dbReference>
<evidence type="ECO:0000256" key="4">
    <source>
        <dbReference type="PROSITE-ProRule" id="PRU00510"/>
    </source>
</evidence>
<dbReference type="Proteomes" id="UP001139682">
    <property type="component" value="Unassembled WGS sequence"/>
</dbReference>
<evidence type="ECO:0000256" key="1">
    <source>
        <dbReference type="ARBA" id="ARBA00022723"/>
    </source>
</evidence>
<dbReference type="PANTHER" id="PTHR38777:SF1">
    <property type="entry name" value="DNAK SUPPRESSOR PROTEIN"/>
    <property type="match status" value="1"/>
</dbReference>
<reference evidence="6" key="1">
    <citation type="submission" date="2022-03" db="EMBL/GenBank/DDBJ databases">
        <title>Pseudomonas marianensis sp. nov., a marine bacterium isolated from deep-sea sediments of the Mariana Trench.</title>
        <authorList>
            <person name="Wei Y."/>
        </authorList>
    </citation>
    <scope>NUCLEOTIDE SEQUENCE</scope>
    <source>
        <strain evidence="6">PS1</strain>
    </source>
</reference>
<protein>
    <submittedName>
        <fullName evidence="6">TraR/DksA C4-type zinc finger protein</fullName>
    </submittedName>
</protein>
<dbReference type="PROSITE" id="PS51128">
    <property type="entry name" value="ZF_DKSA_2"/>
    <property type="match status" value="1"/>
</dbReference>
<dbReference type="EMBL" id="JALGRD010000002">
    <property type="protein sequence ID" value="MCJ0972702.1"/>
    <property type="molecule type" value="Genomic_DNA"/>
</dbReference>
<accession>A0A9X1W127</accession>
<organism evidence="6 7">
    <name type="scientific">Stutzerimonas marianensis</name>
    <dbReference type="NCBI Taxonomy" id="2929513"/>
    <lineage>
        <taxon>Bacteria</taxon>
        <taxon>Pseudomonadati</taxon>
        <taxon>Pseudomonadota</taxon>
        <taxon>Gammaproteobacteria</taxon>
        <taxon>Pseudomonadales</taxon>
        <taxon>Pseudomonadaceae</taxon>
        <taxon>Stutzerimonas</taxon>
    </lineage>
</organism>